<accession>A0A1H7Z4P9</accession>
<evidence type="ECO:0000256" key="1">
    <source>
        <dbReference type="SAM" id="MobiDB-lite"/>
    </source>
</evidence>
<keyword evidence="2" id="KW-1133">Transmembrane helix</keyword>
<feature type="region of interest" description="Disordered" evidence="1">
    <location>
        <begin position="72"/>
        <end position="96"/>
    </location>
</feature>
<feature type="compositionally biased region" description="Basic and acidic residues" evidence="1">
    <location>
        <begin position="80"/>
        <end position="96"/>
    </location>
</feature>
<dbReference type="OrthoDB" id="15401at2"/>
<reference evidence="3 4" key="1">
    <citation type="submission" date="2016-10" db="EMBL/GenBank/DDBJ databases">
        <authorList>
            <person name="de Groot N.N."/>
        </authorList>
    </citation>
    <scope>NUCLEOTIDE SEQUENCE [LARGE SCALE GENOMIC DNA]</scope>
    <source>
        <strain evidence="3 4">DSM 8423</strain>
    </source>
</reference>
<gene>
    <name evidence="3" type="ORF">SAMN04489760_12033</name>
</gene>
<name>A0A1H7Z4P9_9BACT</name>
<organism evidence="3 4">
    <name type="scientific">Syntrophus gentianae</name>
    <dbReference type="NCBI Taxonomy" id="43775"/>
    <lineage>
        <taxon>Bacteria</taxon>
        <taxon>Pseudomonadati</taxon>
        <taxon>Thermodesulfobacteriota</taxon>
        <taxon>Syntrophia</taxon>
        <taxon>Syntrophales</taxon>
        <taxon>Syntrophaceae</taxon>
        <taxon>Syntrophus</taxon>
    </lineage>
</organism>
<keyword evidence="4" id="KW-1185">Reference proteome</keyword>
<sequence length="96" mass="10720">MDKESRKTLMRIAYASSVGIGMVLAIFGCLYFGRYLDQQFGTGLRFTIIFLLLGIAAGFRNLYYIIKKYSVDEESTTDSGDIKSGSDRKSPPSEKT</sequence>
<dbReference type="EMBL" id="FOBS01000020">
    <property type="protein sequence ID" value="SEM53306.1"/>
    <property type="molecule type" value="Genomic_DNA"/>
</dbReference>
<dbReference type="InterPro" id="IPR032820">
    <property type="entry name" value="ATPase_put"/>
</dbReference>
<evidence type="ECO:0000256" key="2">
    <source>
        <dbReference type="SAM" id="Phobius"/>
    </source>
</evidence>
<dbReference type="STRING" id="43775.SAMN04489760_12033"/>
<proteinExistence type="predicted"/>
<dbReference type="Pfam" id="PF09527">
    <property type="entry name" value="ATPase_gene1"/>
    <property type="match status" value="1"/>
</dbReference>
<dbReference type="PROSITE" id="PS51257">
    <property type="entry name" value="PROKAR_LIPOPROTEIN"/>
    <property type="match status" value="1"/>
</dbReference>
<feature type="transmembrane region" description="Helical" evidence="2">
    <location>
        <begin position="39"/>
        <end position="59"/>
    </location>
</feature>
<protein>
    <submittedName>
        <fullName evidence="3">ATP synthase protein I</fullName>
    </submittedName>
</protein>
<dbReference type="AlphaFoldDB" id="A0A1H7Z4P9"/>
<evidence type="ECO:0000313" key="3">
    <source>
        <dbReference type="EMBL" id="SEM53306.1"/>
    </source>
</evidence>
<keyword evidence="2" id="KW-0812">Transmembrane</keyword>
<evidence type="ECO:0000313" key="4">
    <source>
        <dbReference type="Proteomes" id="UP000198744"/>
    </source>
</evidence>
<feature type="transmembrane region" description="Helical" evidence="2">
    <location>
        <begin position="12"/>
        <end position="33"/>
    </location>
</feature>
<keyword evidence="2" id="KW-0472">Membrane</keyword>
<dbReference type="Proteomes" id="UP000198744">
    <property type="component" value="Unassembled WGS sequence"/>
</dbReference>